<dbReference type="AlphaFoldDB" id="A0A7W9FPL6"/>
<evidence type="ECO:0000259" key="2">
    <source>
        <dbReference type="SMART" id="SM00822"/>
    </source>
</evidence>
<dbReference type="CDD" id="cd05347">
    <property type="entry name" value="Ga5DH-like_SDR_c"/>
    <property type="match status" value="1"/>
</dbReference>
<dbReference type="FunFam" id="3.40.50.720:FF:000084">
    <property type="entry name" value="Short-chain dehydrogenase reductase"/>
    <property type="match status" value="1"/>
</dbReference>
<evidence type="ECO:0000313" key="4">
    <source>
        <dbReference type="Proteomes" id="UP000523821"/>
    </source>
</evidence>
<comment type="caution">
    <text evidence="3">The sequence shown here is derived from an EMBL/GenBank/DDBJ whole genome shotgun (WGS) entry which is preliminary data.</text>
</comment>
<dbReference type="GO" id="GO:0008874">
    <property type="term" value="F:gluconate 5-dehydrogenase activity"/>
    <property type="evidence" value="ECO:0007669"/>
    <property type="project" value="UniProtKB-EC"/>
</dbReference>
<dbReference type="InterPro" id="IPR002347">
    <property type="entry name" value="SDR_fam"/>
</dbReference>
<dbReference type="Pfam" id="PF13561">
    <property type="entry name" value="adh_short_C2"/>
    <property type="match status" value="1"/>
</dbReference>
<dbReference type="RefSeq" id="WP_425502091.1">
    <property type="nucleotide sequence ID" value="NZ_JACHOO010000008.1"/>
</dbReference>
<feature type="domain" description="Ketoreductase" evidence="2">
    <location>
        <begin position="12"/>
        <end position="191"/>
    </location>
</feature>
<keyword evidence="3" id="KW-0560">Oxidoreductase</keyword>
<evidence type="ECO:0000313" key="3">
    <source>
        <dbReference type="EMBL" id="MBB5754455.1"/>
    </source>
</evidence>
<dbReference type="InterPro" id="IPR057326">
    <property type="entry name" value="KR_dom"/>
</dbReference>
<dbReference type="SMART" id="SM00822">
    <property type="entry name" value="PKS_KR"/>
    <property type="match status" value="1"/>
</dbReference>
<protein>
    <submittedName>
        <fullName evidence="3">Gluconate 5-dehydrogenase</fullName>
        <ecNumber evidence="3">1.1.1.69</ecNumber>
    </submittedName>
</protein>
<gene>
    <name evidence="3" type="ORF">GGQ63_003541</name>
</gene>
<dbReference type="PROSITE" id="PS00061">
    <property type="entry name" value="ADH_SHORT"/>
    <property type="match status" value="1"/>
</dbReference>
<proteinExistence type="inferred from homology"/>
<dbReference type="PRINTS" id="PR00080">
    <property type="entry name" value="SDRFAMILY"/>
</dbReference>
<dbReference type="InterPro" id="IPR036291">
    <property type="entry name" value="NAD(P)-bd_dom_sf"/>
</dbReference>
<dbReference type="Gene3D" id="3.40.50.720">
    <property type="entry name" value="NAD(P)-binding Rossmann-like Domain"/>
    <property type="match status" value="1"/>
</dbReference>
<dbReference type="InterPro" id="IPR020904">
    <property type="entry name" value="Sc_DH/Rdtase_CS"/>
</dbReference>
<dbReference type="PANTHER" id="PTHR42760">
    <property type="entry name" value="SHORT-CHAIN DEHYDROGENASES/REDUCTASES FAMILY MEMBER"/>
    <property type="match status" value="1"/>
</dbReference>
<accession>A0A7W9FPL6</accession>
<keyword evidence="4" id="KW-1185">Reference proteome</keyword>
<dbReference type="EMBL" id="JACHOO010000008">
    <property type="protein sequence ID" value="MBB5754455.1"/>
    <property type="molecule type" value="Genomic_DNA"/>
</dbReference>
<dbReference type="EC" id="1.1.1.69" evidence="3"/>
<organism evidence="3 4">
    <name type="scientific">Prosthecomicrobium pneumaticum</name>
    <dbReference type="NCBI Taxonomy" id="81895"/>
    <lineage>
        <taxon>Bacteria</taxon>
        <taxon>Pseudomonadati</taxon>
        <taxon>Pseudomonadota</taxon>
        <taxon>Alphaproteobacteria</taxon>
        <taxon>Hyphomicrobiales</taxon>
        <taxon>Kaistiaceae</taxon>
        <taxon>Prosthecomicrobium</taxon>
    </lineage>
</organism>
<dbReference type="PRINTS" id="PR00081">
    <property type="entry name" value="GDHRDH"/>
</dbReference>
<dbReference type="Proteomes" id="UP000523821">
    <property type="component" value="Unassembled WGS sequence"/>
</dbReference>
<name>A0A7W9FPL6_9HYPH</name>
<comment type="similarity">
    <text evidence="1">Belongs to the short-chain dehydrogenases/reductases (SDR) family.</text>
</comment>
<sequence length="255" mass="26955">MMALSLFDLSGRKALVTGASRGIGFSIATGLGRAGARVVLNGRDAAALDRAVATLREEGIDAAARPFDVTDPGAVETAVAAIEAEGPIDILVNNAGVQKRQLIVDLSVEDWRRVVETNLDAVFVVGQAVARRMLTRRAGKIINICSLTSEVGRATIAPYSASKGAVKMLTKTMCAEWARHGIQVNGIGPGWFKTELNRALVEDPAFTTWLEARAPIGRWGELEELQGAAIFLASPASSYVNGHVLYVDGGVTAVV</sequence>
<dbReference type="SUPFAM" id="SSF51735">
    <property type="entry name" value="NAD(P)-binding Rossmann-fold domains"/>
    <property type="match status" value="1"/>
</dbReference>
<reference evidence="3 4" key="1">
    <citation type="submission" date="2020-08" db="EMBL/GenBank/DDBJ databases">
        <title>Genomic Encyclopedia of Type Strains, Phase IV (KMG-IV): sequencing the most valuable type-strain genomes for metagenomic binning, comparative biology and taxonomic classification.</title>
        <authorList>
            <person name="Goeker M."/>
        </authorList>
    </citation>
    <scope>NUCLEOTIDE SEQUENCE [LARGE SCALE GENOMIC DNA]</scope>
    <source>
        <strain evidence="3 4">DSM 16268</strain>
    </source>
</reference>
<evidence type="ECO:0000256" key="1">
    <source>
        <dbReference type="ARBA" id="ARBA00006484"/>
    </source>
</evidence>